<dbReference type="InParanoid" id="B7Q112"/>
<gene>
    <name evidence="6" type="ORF">IscW_ISCW009046</name>
</gene>
<dbReference type="InterPro" id="IPR017853">
    <property type="entry name" value="GH"/>
</dbReference>
<sequence>MCCQPSECSICDFYVAQLSFLFSFFTQYLINVTSVDDFPRFSFRGLLLDSSRHFQPVKVLKQNLDAMAYNKLNVFHWHLVDDQSWPLQMAVYPNLTQSAYSPKHVYCRNEVQDIIEYARLRGIRVIPEIDTPGHTQALGKIFPGKLRQSPPYSDGPSAALCVL</sequence>
<dbReference type="EC" id="3.2.1.52" evidence="3"/>
<evidence type="ECO:0000313" key="7">
    <source>
        <dbReference type="EnsemblMetazoa" id="ISCW009046-PA"/>
    </source>
</evidence>
<evidence type="ECO:0007829" key="9">
    <source>
        <dbReference type="PeptideAtlas" id="B7Q112"/>
    </source>
</evidence>
<accession>B7Q112</accession>
<dbReference type="STRING" id="6945.B7Q112"/>
<dbReference type="PANTHER" id="PTHR22600">
    <property type="entry name" value="BETA-HEXOSAMINIDASE"/>
    <property type="match status" value="1"/>
</dbReference>
<dbReference type="PRINTS" id="PR00738">
    <property type="entry name" value="GLHYDRLASE20"/>
</dbReference>
<name>B7Q112_IXOSC</name>
<evidence type="ECO:0000256" key="3">
    <source>
        <dbReference type="ARBA" id="ARBA00012663"/>
    </source>
</evidence>
<dbReference type="VEuPathDB" id="VectorBase:ISCW009046"/>
<dbReference type="AlphaFoldDB" id="B7Q112"/>
<dbReference type="EMBL" id="ABJB010529678">
    <property type="status" value="NOT_ANNOTATED_CDS"/>
    <property type="molecule type" value="Genomic_DNA"/>
</dbReference>
<dbReference type="EnsemblMetazoa" id="ISCW009046-RA">
    <property type="protein sequence ID" value="ISCW009046-PA"/>
    <property type="gene ID" value="ISCW009046"/>
</dbReference>
<reference evidence="7" key="2">
    <citation type="submission" date="2020-05" db="UniProtKB">
        <authorList>
            <consortium name="EnsemblMetazoa"/>
        </authorList>
    </citation>
    <scope>IDENTIFICATION</scope>
    <source>
        <strain evidence="7">wikel</strain>
    </source>
</reference>
<keyword evidence="4 6" id="KW-0378">Hydrolase</keyword>
<dbReference type="InterPro" id="IPR015883">
    <property type="entry name" value="Glyco_hydro_20_cat"/>
</dbReference>
<dbReference type="Proteomes" id="UP000001555">
    <property type="component" value="Unassembled WGS sequence"/>
</dbReference>
<dbReference type="InterPro" id="IPR025705">
    <property type="entry name" value="Beta_hexosaminidase_sua/sub"/>
</dbReference>
<dbReference type="EMBL" id="ABJB011094328">
    <property type="status" value="NOT_ANNOTATED_CDS"/>
    <property type="molecule type" value="Genomic_DNA"/>
</dbReference>
<evidence type="ECO:0000256" key="2">
    <source>
        <dbReference type="ARBA" id="ARBA00006285"/>
    </source>
</evidence>
<evidence type="ECO:0000259" key="5">
    <source>
        <dbReference type="Pfam" id="PF00728"/>
    </source>
</evidence>
<dbReference type="VEuPathDB" id="VectorBase:ISCI009046"/>
<dbReference type="GO" id="GO:0005975">
    <property type="term" value="P:carbohydrate metabolic process"/>
    <property type="evidence" value="ECO:0007669"/>
    <property type="project" value="InterPro"/>
</dbReference>
<evidence type="ECO:0000256" key="4">
    <source>
        <dbReference type="ARBA" id="ARBA00022801"/>
    </source>
</evidence>
<dbReference type="PANTHER" id="PTHR22600:SF21">
    <property type="entry name" value="BETA-HEXOSAMINIDASE A"/>
    <property type="match status" value="1"/>
</dbReference>
<comment type="catalytic activity">
    <reaction evidence="1">
        <text>Hydrolysis of terminal non-reducing N-acetyl-D-hexosamine residues in N-acetyl-beta-D-hexosaminides.</text>
        <dbReference type="EC" id="3.2.1.52"/>
    </reaction>
</comment>
<evidence type="ECO:0000313" key="8">
    <source>
        <dbReference type="Proteomes" id="UP000001555"/>
    </source>
</evidence>
<dbReference type="EMBL" id="ABJB011120560">
    <property type="status" value="NOT_ANNOTATED_CDS"/>
    <property type="molecule type" value="Genomic_DNA"/>
</dbReference>
<proteinExistence type="evidence at protein level"/>
<dbReference type="EMBL" id="ABJB010866984">
    <property type="status" value="NOT_ANNOTATED_CDS"/>
    <property type="molecule type" value="Genomic_DNA"/>
</dbReference>
<reference evidence="6 8" key="1">
    <citation type="submission" date="2008-03" db="EMBL/GenBank/DDBJ databases">
        <title>Annotation of Ixodes scapularis.</title>
        <authorList>
            <consortium name="Ixodes scapularis Genome Project Consortium"/>
            <person name="Caler E."/>
            <person name="Hannick L.I."/>
            <person name="Bidwell S."/>
            <person name="Joardar V."/>
            <person name="Thiagarajan M."/>
            <person name="Amedeo P."/>
            <person name="Galinsky K.J."/>
            <person name="Schobel S."/>
            <person name="Inman J."/>
            <person name="Hostetler J."/>
            <person name="Miller J."/>
            <person name="Hammond M."/>
            <person name="Megy K."/>
            <person name="Lawson D."/>
            <person name="Kodira C."/>
            <person name="Sutton G."/>
            <person name="Meyer J."/>
            <person name="Hill C.A."/>
            <person name="Birren B."/>
            <person name="Nene V."/>
            <person name="Collins F."/>
            <person name="Alarcon-Chaidez F."/>
            <person name="Wikel S."/>
            <person name="Strausberg R."/>
        </authorList>
    </citation>
    <scope>NUCLEOTIDE SEQUENCE [LARGE SCALE GENOMIC DNA]</scope>
    <source>
        <strain evidence="8">Wikel</strain>
        <strain evidence="6">Wikel colony</strain>
    </source>
</reference>
<dbReference type="EMBL" id="ABJB010160420">
    <property type="status" value="NOT_ANNOTATED_CDS"/>
    <property type="molecule type" value="Genomic_DNA"/>
</dbReference>
<comment type="similarity">
    <text evidence="2">Belongs to the glycosyl hydrolase 20 family.</text>
</comment>
<dbReference type="PaxDb" id="6945-B7Q112"/>
<keyword evidence="8" id="KW-1185">Reference proteome</keyword>
<dbReference type="Gene3D" id="3.20.20.80">
    <property type="entry name" value="Glycosidases"/>
    <property type="match status" value="1"/>
</dbReference>
<organism>
    <name type="scientific">Ixodes scapularis</name>
    <name type="common">Black-legged tick</name>
    <name type="synonym">Deer tick</name>
    <dbReference type="NCBI Taxonomy" id="6945"/>
    <lineage>
        <taxon>Eukaryota</taxon>
        <taxon>Metazoa</taxon>
        <taxon>Ecdysozoa</taxon>
        <taxon>Arthropoda</taxon>
        <taxon>Chelicerata</taxon>
        <taxon>Arachnida</taxon>
        <taxon>Acari</taxon>
        <taxon>Parasitiformes</taxon>
        <taxon>Ixodida</taxon>
        <taxon>Ixodoidea</taxon>
        <taxon>Ixodidae</taxon>
        <taxon>Ixodinae</taxon>
        <taxon>Ixodes</taxon>
    </lineage>
</organism>
<dbReference type="HOGENOM" id="CLU_1628899_0_0_1"/>
<keyword evidence="9" id="KW-1267">Proteomics identification</keyword>
<feature type="domain" description="Glycoside hydrolase family 20 catalytic" evidence="5">
    <location>
        <begin position="41"/>
        <end position="148"/>
    </location>
</feature>
<dbReference type="Pfam" id="PF00728">
    <property type="entry name" value="Glyco_hydro_20"/>
    <property type="match status" value="1"/>
</dbReference>
<dbReference type="GO" id="GO:0004563">
    <property type="term" value="F:beta-N-acetylhexosaminidase activity"/>
    <property type="evidence" value="ECO:0007669"/>
    <property type="project" value="UniProtKB-EC"/>
</dbReference>
<protein>
    <recommendedName>
        <fullName evidence="3">beta-N-acetylhexosaminidase</fullName>
        <ecNumber evidence="3">3.2.1.52</ecNumber>
    </recommendedName>
</protein>
<dbReference type="OrthoDB" id="428480at2759"/>
<dbReference type="VEuPathDB" id="VectorBase:ISCP_019824"/>
<dbReference type="SUPFAM" id="SSF51445">
    <property type="entry name" value="(Trans)glycosidases"/>
    <property type="match status" value="1"/>
</dbReference>
<keyword evidence="6" id="KW-0326">Glycosidase</keyword>
<evidence type="ECO:0000256" key="1">
    <source>
        <dbReference type="ARBA" id="ARBA00001231"/>
    </source>
</evidence>
<evidence type="ECO:0000313" key="6">
    <source>
        <dbReference type="EMBL" id="EEC12534.1"/>
    </source>
</evidence>
<dbReference type="EMBL" id="DS835293">
    <property type="protein sequence ID" value="EEC12534.1"/>
    <property type="molecule type" value="Genomic_DNA"/>
</dbReference>